<reference evidence="1" key="2">
    <citation type="journal article" date="2015" name="Data Brief">
        <title>Shoot transcriptome of the giant reed, Arundo donax.</title>
        <authorList>
            <person name="Barrero R.A."/>
            <person name="Guerrero F.D."/>
            <person name="Moolhuijzen P."/>
            <person name="Goolsby J.A."/>
            <person name="Tidwell J."/>
            <person name="Bellgard S.E."/>
            <person name="Bellgard M.I."/>
        </authorList>
    </citation>
    <scope>NUCLEOTIDE SEQUENCE</scope>
    <source>
        <tissue evidence="1">Shoot tissue taken approximately 20 cm above the soil surface</tissue>
    </source>
</reference>
<dbReference type="AlphaFoldDB" id="A0A0A9F8F4"/>
<proteinExistence type="predicted"/>
<name>A0A0A9F8F4_ARUDO</name>
<reference evidence="1" key="1">
    <citation type="submission" date="2014-09" db="EMBL/GenBank/DDBJ databases">
        <authorList>
            <person name="Magalhaes I.L.F."/>
            <person name="Oliveira U."/>
            <person name="Santos F.R."/>
            <person name="Vidigal T.H.D.A."/>
            <person name="Brescovit A.D."/>
            <person name="Santos A.J."/>
        </authorList>
    </citation>
    <scope>NUCLEOTIDE SEQUENCE</scope>
    <source>
        <tissue evidence="1">Shoot tissue taken approximately 20 cm above the soil surface</tissue>
    </source>
</reference>
<protein>
    <submittedName>
        <fullName evidence="1">Uncharacterized protein</fullName>
    </submittedName>
</protein>
<dbReference type="EMBL" id="GBRH01190402">
    <property type="protein sequence ID" value="JAE07494.1"/>
    <property type="molecule type" value="Transcribed_RNA"/>
</dbReference>
<evidence type="ECO:0000313" key="1">
    <source>
        <dbReference type="EMBL" id="JAE07494.1"/>
    </source>
</evidence>
<sequence length="19" mass="2256">MLKLTALQTHFHSIVLFQK</sequence>
<organism evidence="1">
    <name type="scientific">Arundo donax</name>
    <name type="common">Giant reed</name>
    <name type="synonym">Donax arundinaceus</name>
    <dbReference type="NCBI Taxonomy" id="35708"/>
    <lineage>
        <taxon>Eukaryota</taxon>
        <taxon>Viridiplantae</taxon>
        <taxon>Streptophyta</taxon>
        <taxon>Embryophyta</taxon>
        <taxon>Tracheophyta</taxon>
        <taxon>Spermatophyta</taxon>
        <taxon>Magnoliopsida</taxon>
        <taxon>Liliopsida</taxon>
        <taxon>Poales</taxon>
        <taxon>Poaceae</taxon>
        <taxon>PACMAD clade</taxon>
        <taxon>Arundinoideae</taxon>
        <taxon>Arundineae</taxon>
        <taxon>Arundo</taxon>
    </lineage>
</organism>
<accession>A0A0A9F8F4</accession>